<keyword evidence="2" id="KW-1185">Reference proteome</keyword>
<dbReference type="Proteomes" id="UP001233172">
    <property type="component" value="Unassembled WGS sequence"/>
</dbReference>
<comment type="caution">
    <text evidence="1">The sequence shown here is derived from an EMBL/GenBank/DDBJ whole genome shotgun (WGS) entry which is preliminary data.</text>
</comment>
<dbReference type="EMBL" id="JASAOG010000133">
    <property type="protein sequence ID" value="KAK0048846.1"/>
    <property type="molecule type" value="Genomic_DNA"/>
</dbReference>
<sequence>MSSTRRADVIKKYSGCHQLAGQMSLKLTADVINTPGRCHLNLQRILPICRADVIKTYSGFYQQPGKMSLKITADVINTPGRCH</sequence>
<gene>
    <name evidence="1" type="ORF">Bpfe_021794</name>
</gene>
<reference evidence="1" key="2">
    <citation type="submission" date="2023-04" db="EMBL/GenBank/DDBJ databases">
        <authorList>
            <person name="Bu L."/>
            <person name="Lu L."/>
            <person name="Laidemitt M.R."/>
            <person name="Zhang S.M."/>
            <person name="Mutuku M."/>
            <person name="Mkoji G."/>
            <person name="Steinauer M."/>
            <person name="Loker E.S."/>
        </authorList>
    </citation>
    <scope>NUCLEOTIDE SEQUENCE</scope>
    <source>
        <strain evidence="1">KasaAsao</strain>
        <tissue evidence="1">Whole Snail</tissue>
    </source>
</reference>
<accession>A0AAD8F3C8</accession>
<reference evidence="1" key="1">
    <citation type="journal article" date="2023" name="PLoS Negl. Trop. Dis.">
        <title>A genome sequence for Biomphalaria pfeifferi, the major vector snail for the human-infecting parasite Schistosoma mansoni.</title>
        <authorList>
            <person name="Bu L."/>
            <person name="Lu L."/>
            <person name="Laidemitt M.R."/>
            <person name="Zhang S.M."/>
            <person name="Mutuku M."/>
            <person name="Mkoji G."/>
            <person name="Steinauer M."/>
            <person name="Loker E.S."/>
        </authorList>
    </citation>
    <scope>NUCLEOTIDE SEQUENCE</scope>
    <source>
        <strain evidence="1">KasaAsao</strain>
    </source>
</reference>
<protein>
    <submittedName>
        <fullName evidence="1">Uncharacterized protein</fullName>
    </submittedName>
</protein>
<evidence type="ECO:0000313" key="1">
    <source>
        <dbReference type="EMBL" id="KAK0048846.1"/>
    </source>
</evidence>
<organism evidence="1 2">
    <name type="scientific">Biomphalaria pfeifferi</name>
    <name type="common">Bloodfluke planorb</name>
    <name type="synonym">Freshwater snail</name>
    <dbReference type="NCBI Taxonomy" id="112525"/>
    <lineage>
        <taxon>Eukaryota</taxon>
        <taxon>Metazoa</taxon>
        <taxon>Spiralia</taxon>
        <taxon>Lophotrochozoa</taxon>
        <taxon>Mollusca</taxon>
        <taxon>Gastropoda</taxon>
        <taxon>Heterobranchia</taxon>
        <taxon>Euthyneura</taxon>
        <taxon>Panpulmonata</taxon>
        <taxon>Hygrophila</taxon>
        <taxon>Lymnaeoidea</taxon>
        <taxon>Planorbidae</taxon>
        <taxon>Biomphalaria</taxon>
    </lineage>
</organism>
<name>A0AAD8F3C8_BIOPF</name>
<dbReference type="AlphaFoldDB" id="A0AAD8F3C8"/>
<proteinExistence type="predicted"/>
<evidence type="ECO:0000313" key="2">
    <source>
        <dbReference type="Proteomes" id="UP001233172"/>
    </source>
</evidence>